<gene>
    <name evidence="2" type="ORF">CSSPTR1EN2_LOCUS12003</name>
</gene>
<accession>A0ABP0U6R6</accession>
<reference evidence="2" key="1">
    <citation type="submission" date="2024-02" db="EMBL/GenBank/DDBJ databases">
        <authorList>
            <consortium name="ELIXIR-Norway"/>
            <consortium name="Elixir Norway"/>
        </authorList>
    </citation>
    <scope>NUCLEOTIDE SEQUENCE</scope>
</reference>
<evidence type="ECO:0000313" key="3">
    <source>
        <dbReference type="Proteomes" id="UP001497512"/>
    </source>
</evidence>
<keyword evidence="1" id="KW-0732">Signal</keyword>
<feature type="signal peptide" evidence="1">
    <location>
        <begin position="1"/>
        <end position="25"/>
    </location>
</feature>
<evidence type="ECO:0000256" key="1">
    <source>
        <dbReference type="SAM" id="SignalP"/>
    </source>
</evidence>
<name>A0ABP0U6R6_9BRYO</name>
<dbReference type="EMBL" id="OZ019894">
    <property type="protein sequence ID" value="CAK9213981.1"/>
    <property type="molecule type" value="Genomic_DNA"/>
</dbReference>
<sequence>MAGLGLKCVFFISLLIAALVVQAEADATVINISGGSPVVFYVDGKKYSVGVTDVHVKVEGKNHQAIVVKGADGKNITVNVGNGDVVVVVPDFAGDGSGIVVSVNGNEFH</sequence>
<evidence type="ECO:0000313" key="2">
    <source>
        <dbReference type="EMBL" id="CAK9213981.1"/>
    </source>
</evidence>
<organism evidence="2 3">
    <name type="scientific">Sphagnum troendelagicum</name>
    <dbReference type="NCBI Taxonomy" id="128251"/>
    <lineage>
        <taxon>Eukaryota</taxon>
        <taxon>Viridiplantae</taxon>
        <taxon>Streptophyta</taxon>
        <taxon>Embryophyta</taxon>
        <taxon>Bryophyta</taxon>
        <taxon>Sphagnophytina</taxon>
        <taxon>Sphagnopsida</taxon>
        <taxon>Sphagnales</taxon>
        <taxon>Sphagnaceae</taxon>
        <taxon>Sphagnum</taxon>
    </lineage>
</organism>
<protein>
    <submittedName>
        <fullName evidence="2">Uncharacterized protein</fullName>
    </submittedName>
</protein>
<proteinExistence type="predicted"/>
<feature type="chain" id="PRO_5045823963" evidence="1">
    <location>
        <begin position="26"/>
        <end position="109"/>
    </location>
</feature>
<keyword evidence="3" id="KW-1185">Reference proteome</keyword>
<dbReference type="Proteomes" id="UP001497512">
    <property type="component" value="Chromosome 2"/>
</dbReference>